<dbReference type="SUPFAM" id="SSF143081">
    <property type="entry name" value="BB1717-like"/>
    <property type="match status" value="1"/>
</dbReference>
<comment type="caution">
    <text evidence="9">The sequence shown here is derived from an EMBL/GenBank/DDBJ whole genome shotgun (WGS) entry which is preliminary data.</text>
</comment>
<protein>
    <recommendedName>
        <fullName evidence="8">Abasic site processing protein</fullName>
        <ecNumber evidence="8">3.4.-.-</ecNumber>
    </recommendedName>
</protein>
<keyword evidence="6" id="KW-0238">DNA-binding</keyword>
<keyword evidence="2 8" id="KW-0645">Protease</keyword>
<keyword evidence="3" id="KW-0227">DNA damage</keyword>
<evidence type="ECO:0000313" key="10">
    <source>
        <dbReference type="Proteomes" id="UP001240250"/>
    </source>
</evidence>
<dbReference type="Gene3D" id="3.90.1680.10">
    <property type="entry name" value="SOS response associated peptidase-like"/>
    <property type="match status" value="1"/>
</dbReference>
<dbReference type="InterPro" id="IPR036590">
    <property type="entry name" value="SRAP-like"/>
</dbReference>
<accession>A0ABU0GG93</accession>
<dbReference type="PANTHER" id="PTHR13604">
    <property type="entry name" value="DC12-RELATED"/>
    <property type="match status" value="1"/>
</dbReference>
<dbReference type="InterPro" id="IPR003738">
    <property type="entry name" value="SRAP"/>
</dbReference>
<dbReference type="RefSeq" id="WP_070318846.1">
    <property type="nucleotide sequence ID" value="NZ_JAUSVM010000001.1"/>
</dbReference>
<keyword evidence="5" id="KW-0190">Covalent protein-DNA linkage</keyword>
<comment type="similarity">
    <text evidence="1 8">Belongs to the SOS response-associated peptidase family.</text>
</comment>
<organism evidence="9 10">
    <name type="scientific">Cellulomonas iranensis</name>
    <dbReference type="NCBI Taxonomy" id="76862"/>
    <lineage>
        <taxon>Bacteria</taxon>
        <taxon>Bacillati</taxon>
        <taxon>Actinomycetota</taxon>
        <taxon>Actinomycetes</taxon>
        <taxon>Micrococcales</taxon>
        <taxon>Cellulomonadaceae</taxon>
        <taxon>Cellulomonas</taxon>
    </lineage>
</organism>
<evidence type="ECO:0000256" key="6">
    <source>
        <dbReference type="ARBA" id="ARBA00023125"/>
    </source>
</evidence>
<keyword evidence="7" id="KW-0456">Lyase</keyword>
<dbReference type="Pfam" id="PF02586">
    <property type="entry name" value="SRAP"/>
    <property type="match status" value="1"/>
</dbReference>
<dbReference type="EC" id="3.4.-.-" evidence="8"/>
<evidence type="ECO:0000313" key="9">
    <source>
        <dbReference type="EMBL" id="MDQ0424318.1"/>
    </source>
</evidence>
<dbReference type="EMBL" id="JAUSVM010000001">
    <property type="protein sequence ID" value="MDQ0424318.1"/>
    <property type="molecule type" value="Genomic_DNA"/>
</dbReference>
<dbReference type="Proteomes" id="UP001240250">
    <property type="component" value="Unassembled WGS sequence"/>
</dbReference>
<evidence type="ECO:0000256" key="3">
    <source>
        <dbReference type="ARBA" id="ARBA00022763"/>
    </source>
</evidence>
<evidence type="ECO:0000256" key="1">
    <source>
        <dbReference type="ARBA" id="ARBA00008136"/>
    </source>
</evidence>
<evidence type="ECO:0000256" key="7">
    <source>
        <dbReference type="ARBA" id="ARBA00023239"/>
    </source>
</evidence>
<evidence type="ECO:0000256" key="2">
    <source>
        <dbReference type="ARBA" id="ARBA00022670"/>
    </source>
</evidence>
<dbReference type="PANTHER" id="PTHR13604:SF0">
    <property type="entry name" value="ABASIC SITE PROCESSING PROTEIN HMCES"/>
    <property type="match status" value="1"/>
</dbReference>
<evidence type="ECO:0000256" key="5">
    <source>
        <dbReference type="ARBA" id="ARBA00023124"/>
    </source>
</evidence>
<keyword evidence="10" id="KW-1185">Reference proteome</keyword>
<gene>
    <name evidence="9" type="ORF">JO380_000699</name>
</gene>
<evidence type="ECO:0000256" key="4">
    <source>
        <dbReference type="ARBA" id="ARBA00022801"/>
    </source>
</evidence>
<proteinExistence type="inferred from homology"/>
<evidence type="ECO:0000256" key="8">
    <source>
        <dbReference type="RuleBase" id="RU364100"/>
    </source>
</evidence>
<name>A0ABU0GG93_9CELL</name>
<reference evidence="9 10" key="1">
    <citation type="submission" date="2023-07" db="EMBL/GenBank/DDBJ databases">
        <title>Sequencing the genomes of 1000 actinobacteria strains.</title>
        <authorList>
            <person name="Klenk H.-P."/>
        </authorList>
    </citation>
    <scope>NUCLEOTIDE SEQUENCE [LARGE SCALE GENOMIC DNA]</scope>
    <source>
        <strain evidence="9 10">DSM 14785</strain>
    </source>
</reference>
<keyword evidence="4 8" id="KW-0378">Hydrolase</keyword>
<sequence length="254" mass="27598">MCGRYASFREDQAIADEFAVATVADDVRLLPPSWNVAPTDGVRTVVERADRATGEITRQLRVARWGLVPSWAKDPSVGSRMINARVETVADKPAFARAFAARRALLPADGYYEWQAPPDAPAGAPRSRRAPKQPFWIHPADDDLAALAGLYEFWRDPGKADDAPDRWLVTVTVVTRPATEAMAPIHDRQPVILPRDAWSAWLDPAVGADEARDLLTVAPPRLTAVPVSTRVNAVANNSPALLDPVDVDGSQSPA</sequence>